<dbReference type="OrthoDB" id="3124339at2759"/>
<feature type="region of interest" description="Disordered" evidence="1">
    <location>
        <begin position="1"/>
        <end position="46"/>
    </location>
</feature>
<organism evidence="2 3">
    <name type="scientific">Galerina marginata (strain CBS 339.88)</name>
    <dbReference type="NCBI Taxonomy" id="685588"/>
    <lineage>
        <taxon>Eukaryota</taxon>
        <taxon>Fungi</taxon>
        <taxon>Dikarya</taxon>
        <taxon>Basidiomycota</taxon>
        <taxon>Agaricomycotina</taxon>
        <taxon>Agaricomycetes</taxon>
        <taxon>Agaricomycetidae</taxon>
        <taxon>Agaricales</taxon>
        <taxon>Agaricineae</taxon>
        <taxon>Strophariaceae</taxon>
        <taxon>Galerina</taxon>
    </lineage>
</organism>
<accession>A0A067TWB9</accession>
<dbReference type="HOGENOM" id="CLU_1283339_0_0_1"/>
<name>A0A067TWB9_GALM3</name>
<keyword evidence="3" id="KW-1185">Reference proteome</keyword>
<sequence length="215" mass="23635">MSAHEPISQNPAVEPDSDNWSTGAAPSSDEEDEVQGTTHRDEHRAEVQRARRDLALGHAQNVVHAAQQCVLARHKQEQDFLQNSVGFQLEDGSYPVEVSVGVARLARQALMADYDLALVKVKECELMLLDLNATAAEARIYFERGGAQLDNLKIQLQNNNLPIPDTANNTPPPALPESILSQYKRHIETFLSINWSPSVTQSKSVRAGGFVGDVD</sequence>
<evidence type="ECO:0000313" key="3">
    <source>
        <dbReference type="Proteomes" id="UP000027222"/>
    </source>
</evidence>
<reference evidence="3" key="1">
    <citation type="journal article" date="2014" name="Proc. Natl. Acad. Sci. U.S.A.">
        <title>Extensive sampling of basidiomycete genomes demonstrates inadequacy of the white-rot/brown-rot paradigm for wood decay fungi.</title>
        <authorList>
            <person name="Riley R."/>
            <person name="Salamov A.A."/>
            <person name="Brown D.W."/>
            <person name="Nagy L.G."/>
            <person name="Floudas D."/>
            <person name="Held B.W."/>
            <person name="Levasseur A."/>
            <person name="Lombard V."/>
            <person name="Morin E."/>
            <person name="Otillar R."/>
            <person name="Lindquist E.A."/>
            <person name="Sun H."/>
            <person name="LaButti K.M."/>
            <person name="Schmutz J."/>
            <person name="Jabbour D."/>
            <person name="Luo H."/>
            <person name="Baker S.E."/>
            <person name="Pisabarro A.G."/>
            <person name="Walton J.D."/>
            <person name="Blanchette R.A."/>
            <person name="Henrissat B."/>
            <person name="Martin F."/>
            <person name="Cullen D."/>
            <person name="Hibbett D.S."/>
            <person name="Grigoriev I.V."/>
        </authorList>
    </citation>
    <scope>NUCLEOTIDE SEQUENCE [LARGE SCALE GENOMIC DNA]</scope>
    <source>
        <strain evidence="3">CBS 339.88</strain>
    </source>
</reference>
<evidence type="ECO:0000313" key="2">
    <source>
        <dbReference type="EMBL" id="KDR84259.1"/>
    </source>
</evidence>
<dbReference type="Proteomes" id="UP000027222">
    <property type="component" value="Unassembled WGS sequence"/>
</dbReference>
<dbReference type="AlphaFoldDB" id="A0A067TWB9"/>
<gene>
    <name evidence="2" type="ORF">GALMADRAFT_220047</name>
</gene>
<evidence type="ECO:0000256" key="1">
    <source>
        <dbReference type="SAM" id="MobiDB-lite"/>
    </source>
</evidence>
<proteinExistence type="predicted"/>
<dbReference type="EMBL" id="KL142368">
    <property type="protein sequence ID" value="KDR84259.1"/>
    <property type="molecule type" value="Genomic_DNA"/>
</dbReference>
<protein>
    <submittedName>
        <fullName evidence="2">Uncharacterized protein</fullName>
    </submittedName>
</protein>